<dbReference type="GO" id="GO:0004061">
    <property type="term" value="F:arylformamidase activity"/>
    <property type="evidence" value="ECO:0007669"/>
    <property type="project" value="InterPro"/>
</dbReference>
<accession>A0A1M6S8U8</accession>
<feature type="non-terminal residue" evidence="1">
    <location>
        <position position="1"/>
    </location>
</feature>
<dbReference type="STRING" id="1848.SAMN05443637_1061"/>
<dbReference type="GO" id="GO:0019441">
    <property type="term" value="P:L-tryptophan catabolic process to kynurenine"/>
    <property type="evidence" value="ECO:0007669"/>
    <property type="project" value="InterPro"/>
</dbReference>
<gene>
    <name evidence="1" type="ORF">SAMN05443637_1061</name>
</gene>
<dbReference type="InterPro" id="IPR037175">
    <property type="entry name" value="KFase_sf"/>
</dbReference>
<evidence type="ECO:0008006" key="3">
    <source>
        <dbReference type="Google" id="ProtNLM"/>
    </source>
</evidence>
<name>A0A1M6S8U8_PSETH</name>
<dbReference type="Gene3D" id="3.50.30.50">
    <property type="entry name" value="Putative cyclase"/>
    <property type="match status" value="1"/>
</dbReference>
<reference evidence="1 2" key="1">
    <citation type="submission" date="2016-11" db="EMBL/GenBank/DDBJ databases">
        <authorList>
            <person name="Jaros S."/>
            <person name="Januszkiewicz K."/>
            <person name="Wedrychowicz H."/>
        </authorList>
    </citation>
    <scope>NUCLEOTIDE SEQUENCE [LARGE SCALE GENOMIC DNA]</scope>
    <source>
        <strain evidence="1 2">DSM 43832</strain>
    </source>
</reference>
<dbReference type="EMBL" id="FRAP01000006">
    <property type="protein sequence ID" value="SHK41163.1"/>
    <property type="molecule type" value="Genomic_DNA"/>
</dbReference>
<evidence type="ECO:0000313" key="1">
    <source>
        <dbReference type="EMBL" id="SHK41163.1"/>
    </source>
</evidence>
<sequence>GFCEPGLTYSRELVEWFQTKEIPNLVTDTIANEVTYEPNTGVALPLHCALMRNLGVTLTEIAWLDDLADACAADGRWSFLYAAAPLKVVDGTGAPVNPIAIR</sequence>
<dbReference type="AlphaFoldDB" id="A0A1M6S8U8"/>
<keyword evidence="2" id="KW-1185">Reference proteome</keyword>
<protein>
    <recommendedName>
        <fullName evidence="3">Cyclase</fullName>
    </recommendedName>
</protein>
<evidence type="ECO:0000313" key="2">
    <source>
        <dbReference type="Proteomes" id="UP000184363"/>
    </source>
</evidence>
<dbReference type="PANTHER" id="PTHR34861">
    <property type="match status" value="1"/>
</dbReference>
<proteinExistence type="predicted"/>
<dbReference type="Proteomes" id="UP000184363">
    <property type="component" value="Unassembled WGS sequence"/>
</dbReference>
<dbReference type="PANTHER" id="PTHR34861:SF10">
    <property type="entry name" value="CYCLASE"/>
    <property type="match status" value="1"/>
</dbReference>
<organism evidence="1 2">
    <name type="scientific">Pseudonocardia thermophila</name>
    <dbReference type="NCBI Taxonomy" id="1848"/>
    <lineage>
        <taxon>Bacteria</taxon>
        <taxon>Bacillati</taxon>
        <taxon>Actinomycetota</taxon>
        <taxon>Actinomycetes</taxon>
        <taxon>Pseudonocardiales</taxon>
        <taxon>Pseudonocardiaceae</taxon>
        <taxon>Pseudonocardia</taxon>
    </lineage>
</organism>
<dbReference type="SUPFAM" id="SSF102198">
    <property type="entry name" value="Putative cyclase"/>
    <property type="match status" value="1"/>
</dbReference>